<feature type="region of interest" description="Disordered" evidence="1">
    <location>
        <begin position="413"/>
        <end position="466"/>
    </location>
</feature>
<keyword evidence="3" id="KW-1185">Reference proteome</keyword>
<sequence>MLAYGFITLLSLGSEYYFKYEIDAQTGFQIYWITIPEGLDKERYSKQTISEFLAESSVAQILKPGAPIDKGVYQASLILPGLPASPFDAFYTIELTYDSDSFTLGVQSTDSFGFSPEGSTHFKDLNLSFTQQLNSETATVSGTVTAVFSGQDIVLEAGLSDGSELIFNYNPNNPQEIPIQPWGNLELTTFTVKPGSNPLQPQVLYWFGEKSGEWVYDCSLRNSEDAPAIDLRIQTEPETVQWGLGSIAVKDGLIESENATLEAANLSSASKLIKAFQETNEITIATWIKPSQTGQKYPAIVLTISEDPENPYVTLAQGDSEWLKGYGNQWSGDWYHHDEYSVLLRTDTNDRNRYWQILTTSPDTVTTELTYVVYTFSQNNLGDESDNAKLYLNGQLDNSKWINSDNQERHFWRNRNQQSNRWRNRNQRGNRWESRDDDEDNRWQNRDDEEDSPWKNRDDDHELNPWTNHPAVKLALANDVLFLDRRGKSPRNQDFPWEGELYEVAIYDSALTPEAIYQRYYPTIEILGNLTLTNMPSPLNQPLTAQLTLEGMPDVEHYSESKLNLKVDTSEIREVTPEFDFTNIALEWQSEPGTSPTWYFKWGQVDSTLWKTSIPFTAVQGDAPGKLALNSPELDLPIGLGQINTLEGLCLFLKSDTTGEIWQMSSITSVPELVLPQLRDYRPFDWTVDFKLLFARHNQQRSQFDPLGIEDGKVVLKGNWLGENLVLHGWWRNEQFVLEGQRNLTLPFEVTLGPIFEPGTSQKIIDQVAIASVMNATVILELTELGFLAKVSGTFDWTDQAGTVNTFTVPEFTLVRPPLTPNHILEAILERLNSQVDVIFAQQFRHQADYYFTVVQEKPVIYLGKPNDSAAITQTTTLPQLFNTAADSNNISSTAGIFTLTENADQSCTVTITPPESSDNWLDQLKTDYDNFITQLDTNSNLIPGTLTLVKTRIAERMPLLVEEILYYYYGLDTVNGSVDLQAGMRLRVDYQNYQFVHPAQSTANSGFVGSGTSYYSLNSYRDGTNLMINFDGFLSQIQPYVTTDIATVGAGSSLDTFKVGYQKPYLRLVYPSLAAPSAGSLDPGQAATIMGAATVTDLDKKTNVASFYFRGRATVIPEITVVLQEQPVFVPVGTTLRQLMEQRVSIPSVSLGESLLNSTGKPRLSRLLHEGVSNEPSYRFIYLDEDSPVLDLPLVKGDRIVL</sequence>
<evidence type="ECO:0000313" key="3">
    <source>
        <dbReference type="Proteomes" id="UP000186657"/>
    </source>
</evidence>
<proteinExistence type="predicted"/>
<dbReference type="EMBL" id="MKZS01000001">
    <property type="protein sequence ID" value="OLT59281.1"/>
    <property type="molecule type" value="Genomic_DNA"/>
</dbReference>
<reference evidence="2 3" key="1">
    <citation type="submission" date="2016-10" db="EMBL/GenBank/DDBJ databases">
        <title>Comparative genomics uncovers the prolific and rare metabolic potential of the cyanobacterial genus Moorea.</title>
        <authorList>
            <person name="Leao T."/>
            <person name="Castelao G."/>
            <person name="Korobeynikov A."/>
            <person name="Monroe E.A."/>
            <person name="Podell S."/>
            <person name="Glukhov E."/>
            <person name="Allen E."/>
            <person name="Gerwick W.H."/>
            <person name="Gerwick L."/>
        </authorList>
    </citation>
    <scope>NUCLEOTIDE SEQUENCE [LARGE SCALE GENOMIC DNA]</scope>
    <source>
        <strain evidence="2 3">PNG5-198</strain>
    </source>
</reference>
<dbReference type="AlphaFoldDB" id="A0A1U7N044"/>
<feature type="compositionally biased region" description="Basic and acidic residues" evidence="1">
    <location>
        <begin position="441"/>
        <end position="463"/>
    </location>
</feature>
<evidence type="ECO:0008006" key="4">
    <source>
        <dbReference type="Google" id="ProtNLM"/>
    </source>
</evidence>
<comment type="caution">
    <text evidence="2">The sequence shown here is derived from an EMBL/GenBank/DDBJ whole genome shotgun (WGS) entry which is preliminary data.</text>
</comment>
<accession>A0A1U7N044</accession>
<protein>
    <recommendedName>
        <fullName evidence="4">LamG domain-containing protein</fullName>
    </recommendedName>
</protein>
<gene>
    <name evidence="2" type="ORF">BJP37_09735</name>
</gene>
<evidence type="ECO:0000256" key="1">
    <source>
        <dbReference type="SAM" id="MobiDB-lite"/>
    </source>
</evidence>
<dbReference type="Proteomes" id="UP000186657">
    <property type="component" value="Unassembled WGS sequence"/>
</dbReference>
<dbReference type="Gene3D" id="2.60.120.200">
    <property type="match status" value="1"/>
</dbReference>
<organism evidence="2 3">
    <name type="scientific">Moorena bouillonii PNG</name>
    <dbReference type="NCBI Taxonomy" id="568701"/>
    <lineage>
        <taxon>Bacteria</taxon>
        <taxon>Bacillati</taxon>
        <taxon>Cyanobacteriota</taxon>
        <taxon>Cyanophyceae</taxon>
        <taxon>Coleofasciculales</taxon>
        <taxon>Coleofasciculaceae</taxon>
        <taxon>Moorena</taxon>
    </lineage>
</organism>
<name>A0A1U7N044_9CYAN</name>
<dbReference type="RefSeq" id="WP_075898493.1">
    <property type="nucleotide sequence ID" value="NZ_MKZS01000001.1"/>
</dbReference>
<evidence type="ECO:0000313" key="2">
    <source>
        <dbReference type="EMBL" id="OLT59281.1"/>
    </source>
</evidence>